<organism evidence="20">
    <name type="scientific">Ornithodoros turicata</name>
    <dbReference type="NCBI Taxonomy" id="34597"/>
    <lineage>
        <taxon>Eukaryota</taxon>
        <taxon>Metazoa</taxon>
        <taxon>Ecdysozoa</taxon>
        <taxon>Arthropoda</taxon>
        <taxon>Chelicerata</taxon>
        <taxon>Arachnida</taxon>
        <taxon>Acari</taxon>
        <taxon>Parasitiformes</taxon>
        <taxon>Ixodida</taxon>
        <taxon>Ixodoidea</taxon>
        <taxon>Argasidae</taxon>
        <taxon>Ornithodorinae</taxon>
        <taxon>Ornithodoros</taxon>
    </lineage>
</organism>
<keyword evidence="9" id="KW-0496">Mitochondrion</keyword>
<evidence type="ECO:0000313" key="20">
    <source>
        <dbReference type="EMBL" id="MBY05523.1"/>
    </source>
</evidence>
<keyword evidence="5" id="KW-0999">Mitochondrion inner membrane</keyword>
<evidence type="ECO:0000256" key="3">
    <source>
        <dbReference type="ARBA" id="ARBA00022448"/>
    </source>
</evidence>
<protein>
    <recommendedName>
        <fullName evidence="17">ATP synthase F(1) complex subunit delta, mitochondrial</fullName>
    </recommendedName>
    <alternativeName>
        <fullName evidence="14">ATP synthase F1 subunit delta</fullName>
    </alternativeName>
    <alternativeName>
        <fullName evidence="13">F-ATPase delta subunit</fullName>
    </alternativeName>
</protein>
<evidence type="ECO:0000259" key="18">
    <source>
        <dbReference type="Pfam" id="PF02823"/>
    </source>
</evidence>
<dbReference type="EMBL" id="GGLE01001397">
    <property type="protein sequence ID" value="MBY05523.1"/>
    <property type="molecule type" value="Transcribed_RNA"/>
</dbReference>
<keyword evidence="3" id="KW-0813">Transport</keyword>
<comment type="subunit">
    <text evidence="16">Component of the ATP synthase complex composed at least of ATP5F1A/subunit alpha, ATP5F1B/subunit beta, ATP5MC1/subunit c (homooctomer), MT-ATP6/subunit a, MT-ATP8/subunit 8, ATP5ME/subunit e, ATP5MF/subunit f, ATP5MG/subunit g, ATP5MK/subunit k, ATP5MJ/subunit j, ATP5F1C/subunit gamma, ATP5F1D/subunit delta, ATP5F1E/subunit epsilon, ATP5PF/subunit F6, ATP5PB/subunit b, ATP5PD/subunit d, ATP5PO/subunit OSCP. ATP synthase complex consists of a soluble F(1) head domain (subunits alpha(3) and beta(3)) - the catalytic core - and a membrane F(0) domain - the membrane proton channel (subunits c, a, 8, e, f, g, k and j). These two domains are linked by a central stalk (subunits gamma, delta, and epsilon) rotating inside the F1 region and a stationary peripheral stalk (subunits F6, b, d, and OSCP). Component of a complex composed at least by ATPIF1, ATP5F1A, ATP5F1B, ATP5F1C AND ATP5F1E.</text>
</comment>
<dbReference type="GO" id="GO:0046933">
    <property type="term" value="F:proton-transporting ATP synthase activity, rotational mechanism"/>
    <property type="evidence" value="ECO:0007669"/>
    <property type="project" value="InterPro"/>
</dbReference>
<dbReference type="Pfam" id="PF02823">
    <property type="entry name" value="ATP-synt_DE_N"/>
    <property type="match status" value="1"/>
</dbReference>
<keyword evidence="10" id="KW-0472">Membrane</keyword>
<name>A0A2R5L7P6_9ACAR</name>
<evidence type="ECO:0000256" key="2">
    <source>
        <dbReference type="ARBA" id="ARBA00005712"/>
    </source>
</evidence>
<feature type="domain" description="F1F0-ATP synthase delta subunit C-terminal" evidence="19">
    <location>
        <begin position="132"/>
        <end position="164"/>
    </location>
</feature>
<dbReference type="AlphaFoldDB" id="A0A2R5L7P6"/>
<evidence type="ECO:0000256" key="17">
    <source>
        <dbReference type="ARBA" id="ARBA00070799"/>
    </source>
</evidence>
<dbReference type="Pfam" id="PF21335">
    <property type="entry name" value="ATPD_C_metazoa"/>
    <property type="match status" value="1"/>
</dbReference>
<dbReference type="HAMAP" id="MF_00530">
    <property type="entry name" value="ATP_synth_epsil_bac"/>
    <property type="match status" value="1"/>
</dbReference>
<evidence type="ECO:0000256" key="6">
    <source>
        <dbReference type="ARBA" id="ARBA00022946"/>
    </source>
</evidence>
<dbReference type="CDD" id="cd12152">
    <property type="entry name" value="F1-ATPase_delta"/>
    <property type="match status" value="1"/>
</dbReference>
<evidence type="ECO:0000256" key="5">
    <source>
        <dbReference type="ARBA" id="ARBA00022792"/>
    </source>
</evidence>
<feature type="domain" description="ATP synthase F1 complex delta/epsilon subunit N-terminal" evidence="18">
    <location>
        <begin position="37"/>
        <end position="117"/>
    </location>
</feature>
<comment type="similarity">
    <text evidence="2">Belongs to the ATPase epsilon chain family.</text>
</comment>
<dbReference type="SUPFAM" id="SSF51344">
    <property type="entry name" value="Epsilon subunit of F1F0-ATP synthase N-terminal domain"/>
    <property type="match status" value="1"/>
</dbReference>
<comment type="function">
    <text evidence="15">Subunit delta, of the mitochondrial membrane ATP synthase complex (F(1)F(0) ATP synthase or Complex V) that produces ATP from ADP in the presence of a proton gradient across the membrane which is generated by electron transport complexes of the respiratory chain. ATP synthase complex consist of a soluble F(1) head domain - the catalytic core - and a membrane F(1) domain - the membrane proton channel. These two domains are linked by a central stalk rotating inside the F(1) region and a stationary peripheral stalk. During catalysis, ATP synthesis in the catalytic domain of F(1) is coupled via a rotary mechanism of the central stalk subunits to proton translocation. In vivo, can only synthesize ATP although its ATP hydrolase activity can be activated artificially in vitro. With the central stalk subunit gamma, is essential for the biogenesis of F(1) catalytic part of the ATP synthase complex namely in the formation of F1 assembly intermediate.</text>
</comment>
<accession>A0A2R5L7P6</accession>
<dbReference type="InterPro" id="IPR020546">
    <property type="entry name" value="ATP_synth_F1_dsu/esu_N"/>
</dbReference>
<dbReference type="NCBIfam" id="TIGR01216">
    <property type="entry name" value="ATP_synt_epsi"/>
    <property type="match status" value="1"/>
</dbReference>
<keyword evidence="8" id="KW-0406">Ion transport</keyword>
<proteinExistence type="inferred from homology"/>
<evidence type="ECO:0000256" key="10">
    <source>
        <dbReference type="ARBA" id="ARBA00023136"/>
    </source>
</evidence>
<dbReference type="InterPro" id="IPR036794">
    <property type="entry name" value="ATP_F1_dsu/esu_C_sf"/>
</dbReference>
<dbReference type="InterPro" id="IPR036771">
    <property type="entry name" value="ATPsynth_dsu/esu_N"/>
</dbReference>
<evidence type="ECO:0000256" key="14">
    <source>
        <dbReference type="ARBA" id="ARBA00032372"/>
    </source>
</evidence>
<evidence type="ECO:0000256" key="4">
    <source>
        <dbReference type="ARBA" id="ARBA00022781"/>
    </source>
</evidence>
<keyword evidence="11" id="KW-0139">CF(1)</keyword>
<keyword evidence="4" id="KW-0375">Hydrogen ion transport</keyword>
<comment type="subcellular location">
    <subcellularLocation>
        <location evidence="1">Mitochondrion inner membrane</location>
    </subcellularLocation>
</comment>
<evidence type="ECO:0000256" key="11">
    <source>
        <dbReference type="ARBA" id="ARBA00023196"/>
    </source>
</evidence>
<keyword evidence="12" id="KW-0066">ATP synthesis</keyword>
<reference evidence="20" key="1">
    <citation type="submission" date="2018-03" db="EMBL/GenBank/DDBJ databases">
        <title>The relapsing fever spirochete Borrelia turicatae persists in the highly oxidative environment of its soft-bodied tick vector.</title>
        <authorList>
            <person name="Bourret T.J."/>
            <person name="Boyle W.K."/>
            <person name="Valenzuela J.G."/>
            <person name="Oliveira F."/>
            <person name="Lopez J.E."/>
        </authorList>
    </citation>
    <scope>NUCLEOTIDE SEQUENCE</scope>
    <source>
        <strain evidence="20">Kansas strain/isolate</strain>
        <tissue evidence="20">Salivary glands</tissue>
    </source>
</reference>
<keyword evidence="6" id="KW-0809">Transit peptide</keyword>
<evidence type="ECO:0000256" key="15">
    <source>
        <dbReference type="ARBA" id="ARBA00056834"/>
    </source>
</evidence>
<evidence type="ECO:0000256" key="1">
    <source>
        <dbReference type="ARBA" id="ARBA00004273"/>
    </source>
</evidence>
<evidence type="ECO:0000256" key="7">
    <source>
        <dbReference type="ARBA" id="ARBA00022990"/>
    </source>
</evidence>
<sequence>MSLFRATSGACRYVLPRARLLASQSVQARTYADAQMPLTFASPVESFYNKVDVKQVDVPSYSGSFGILPNHVPALAVLKPGLLTVFTKEGDAKKFFVSSGTITVNEDSSVQILAQSAVPVERLDPNLCREGLAKAQHALTSASTDEAKAEAQIEVEVHEAMVKALD</sequence>
<dbReference type="FunFam" id="1.20.5.440:FF:000002">
    <property type="entry name" value="ATP synthase subunit delta, mitochondrial"/>
    <property type="match status" value="1"/>
</dbReference>
<evidence type="ECO:0000256" key="13">
    <source>
        <dbReference type="ARBA" id="ARBA00031669"/>
    </source>
</evidence>
<dbReference type="GO" id="GO:0045259">
    <property type="term" value="C:proton-transporting ATP synthase complex"/>
    <property type="evidence" value="ECO:0007669"/>
    <property type="project" value="UniProtKB-KW"/>
</dbReference>
<evidence type="ECO:0000259" key="19">
    <source>
        <dbReference type="Pfam" id="PF21335"/>
    </source>
</evidence>
<dbReference type="Gene3D" id="2.60.15.10">
    <property type="entry name" value="F0F1 ATP synthase delta/epsilon subunit, N-terminal"/>
    <property type="match status" value="1"/>
</dbReference>
<dbReference type="InterPro" id="IPR001469">
    <property type="entry name" value="ATP_synth_F1_dsu/esu"/>
</dbReference>
<evidence type="ECO:0000256" key="9">
    <source>
        <dbReference type="ARBA" id="ARBA00023128"/>
    </source>
</evidence>
<dbReference type="InterPro" id="IPR048937">
    <property type="entry name" value="ATPD_C_metazoa"/>
</dbReference>
<dbReference type="FunFam" id="2.60.15.10:FF:000004">
    <property type="entry name" value="ATP synthase subunit delta, mitochondrial"/>
    <property type="match status" value="1"/>
</dbReference>
<evidence type="ECO:0000256" key="12">
    <source>
        <dbReference type="ARBA" id="ARBA00023310"/>
    </source>
</evidence>
<dbReference type="GO" id="GO:0005743">
    <property type="term" value="C:mitochondrial inner membrane"/>
    <property type="evidence" value="ECO:0007669"/>
    <property type="project" value="UniProtKB-SubCell"/>
</dbReference>
<keyword evidence="7" id="KW-0007">Acetylation</keyword>
<dbReference type="PANTHER" id="PTHR13822">
    <property type="entry name" value="ATP SYNTHASE DELTA/EPSILON CHAIN"/>
    <property type="match status" value="1"/>
</dbReference>
<dbReference type="PANTHER" id="PTHR13822:SF7">
    <property type="entry name" value="ATP SYNTHASE SUBUNIT DELTA, MITOCHONDRIAL"/>
    <property type="match status" value="1"/>
</dbReference>
<evidence type="ECO:0000256" key="16">
    <source>
        <dbReference type="ARBA" id="ARBA00062932"/>
    </source>
</evidence>
<dbReference type="Gene3D" id="1.20.5.440">
    <property type="entry name" value="ATP synthase delta/epsilon subunit, C-terminal domain"/>
    <property type="match status" value="1"/>
</dbReference>
<dbReference type="SUPFAM" id="SSF46604">
    <property type="entry name" value="Epsilon subunit of F1F0-ATP synthase C-terminal domain"/>
    <property type="match status" value="1"/>
</dbReference>
<evidence type="ECO:0000256" key="8">
    <source>
        <dbReference type="ARBA" id="ARBA00023065"/>
    </source>
</evidence>